<evidence type="ECO:0000313" key="1">
    <source>
        <dbReference type="EMBL" id="NYH77495.1"/>
    </source>
</evidence>
<evidence type="ECO:0000313" key="2">
    <source>
        <dbReference type="Proteomes" id="UP000548304"/>
    </source>
</evidence>
<accession>A0A852YX46</accession>
<organism evidence="1 2">
    <name type="scientific">Actinopolyspora biskrensis</name>
    <dbReference type="NCBI Taxonomy" id="1470178"/>
    <lineage>
        <taxon>Bacteria</taxon>
        <taxon>Bacillati</taxon>
        <taxon>Actinomycetota</taxon>
        <taxon>Actinomycetes</taxon>
        <taxon>Actinopolysporales</taxon>
        <taxon>Actinopolysporaceae</taxon>
        <taxon>Actinopolyspora</taxon>
    </lineage>
</organism>
<gene>
    <name evidence="1" type="ORF">FHR84_000809</name>
</gene>
<comment type="caution">
    <text evidence="1">The sequence shown here is derived from an EMBL/GenBank/DDBJ whole genome shotgun (WGS) entry which is preliminary data.</text>
</comment>
<sequence length="145" mass="15873">MEDGYFCSECANPGSTARTSPADESFSLLRGVFEEASLGPGVANEDDDDLTVRFFLCDIRRVGRDTAEVVLYFHKTPEILAPFLSRAQQPLAVLYSLTRPYGKAHNLEMPSLEIHEFVSTGGVNAETVLGEDDEGNLVVDSRGEL</sequence>
<dbReference type="RefSeq" id="WP_179534024.1">
    <property type="nucleotide sequence ID" value="NZ_JACBYW010000001.1"/>
</dbReference>
<protein>
    <submittedName>
        <fullName evidence="1">Uncharacterized protein</fullName>
    </submittedName>
</protein>
<keyword evidence="2" id="KW-1185">Reference proteome</keyword>
<dbReference type="AlphaFoldDB" id="A0A852YX46"/>
<proteinExistence type="predicted"/>
<dbReference type="Proteomes" id="UP000548304">
    <property type="component" value="Unassembled WGS sequence"/>
</dbReference>
<name>A0A852YX46_9ACTN</name>
<reference evidence="1 2" key="1">
    <citation type="submission" date="2020-07" db="EMBL/GenBank/DDBJ databases">
        <title>Genomic Encyclopedia of Type Strains, Phase III (KMG-III): the genomes of soil and plant-associated and newly described type strains.</title>
        <authorList>
            <person name="Whitman W."/>
        </authorList>
    </citation>
    <scope>NUCLEOTIDE SEQUENCE [LARGE SCALE GENOMIC DNA]</scope>
    <source>
        <strain evidence="1 2">CECT 8576</strain>
    </source>
</reference>
<dbReference type="EMBL" id="JACBYW010000001">
    <property type="protein sequence ID" value="NYH77495.1"/>
    <property type="molecule type" value="Genomic_DNA"/>
</dbReference>